<name>A0A093P552_PYGAD</name>
<sequence>GQHCLTLAQTPTTARLRAHPIAATRCGCPSPKSRVSCAVKGTWTSNRRPSRATVHAVRGCTSSSTTWVWTTYLLLLAAPTQGMSVTLVTSQPVPLKAKRAARNTPRMVVKTLSSISQSCSISVASSKV</sequence>
<protein>
    <submittedName>
        <fullName evidence="1">Uncharacterized protein</fullName>
    </submittedName>
</protein>
<dbReference type="Proteomes" id="UP000054081">
    <property type="component" value="Unassembled WGS sequence"/>
</dbReference>
<reference evidence="1 2" key="1">
    <citation type="submission" date="2014-04" db="EMBL/GenBank/DDBJ databases">
        <title>Genome evolution of avian class.</title>
        <authorList>
            <person name="Zhang G."/>
            <person name="Li C."/>
        </authorList>
    </citation>
    <scope>NUCLEOTIDE SEQUENCE [LARGE SCALE GENOMIC DNA]</scope>
    <source>
        <strain evidence="1">BGI_AS28</strain>
    </source>
</reference>
<feature type="non-terminal residue" evidence="1">
    <location>
        <position position="128"/>
    </location>
</feature>
<evidence type="ECO:0000313" key="2">
    <source>
        <dbReference type="Proteomes" id="UP000054081"/>
    </source>
</evidence>
<evidence type="ECO:0000313" key="1">
    <source>
        <dbReference type="EMBL" id="KFW71526.1"/>
    </source>
</evidence>
<keyword evidence="2" id="KW-1185">Reference proteome</keyword>
<organism evidence="1 2">
    <name type="scientific">Pygoscelis adeliae</name>
    <name type="common">Adelie penguin</name>
    <dbReference type="NCBI Taxonomy" id="9238"/>
    <lineage>
        <taxon>Eukaryota</taxon>
        <taxon>Metazoa</taxon>
        <taxon>Chordata</taxon>
        <taxon>Craniata</taxon>
        <taxon>Vertebrata</taxon>
        <taxon>Euteleostomi</taxon>
        <taxon>Archelosauria</taxon>
        <taxon>Archosauria</taxon>
        <taxon>Dinosauria</taxon>
        <taxon>Saurischia</taxon>
        <taxon>Theropoda</taxon>
        <taxon>Coelurosauria</taxon>
        <taxon>Aves</taxon>
        <taxon>Neognathae</taxon>
        <taxon>Neoaves</taxon>
        <taxon>Aequornithes</taxon>
        <taxon>Sphenisciformes</taxon>
        <taxon>Spheniscidae</taxon>
        <taxon>Pygoscelis</taxon>
    </lineage>
</organism>
<accession>A0A093P552</accession>
<proteinExistence type="predicted"/>
<gene>
    <name evidence="1" type="ORF">AS28_08031</name>
</gene>
<dbReference type="EMBL" id="KL225362">
    <property type="protein sequence ID" value="KFW71526.1"/>
    <property type="molecule type" value="Genomic_DNA"/>
</dbReference>
<dbReference type="AlphaFoldDB" id="A0A093P552"/>
<feature type="non-terminal residue" evidence="1">
    <location>
        <position position="1"/>
    </location>
</feature>